<evidence type="ECO:0000313" key="1">
    <source>
        <dbReference type="EMBL" id="MEM5419648.1"/>
    </source>
</evidence>
<comment type="caution">
    <text evidence="1">The sequence shown here is derived from an EMBL/GenBank/DDBJ whole genome shotgun (WGS) entry which is preliminary data.</text>
</comment>
<gene>
    <name evidence="1" type="ORF">VSR73_00980</name>
</gene>
<dbReference type="RefSeq" id="WP_342945512.1">
    <property type="nucleotide sequence ID" value="NZ_JAYMRV010000001.1"/>
</dbReference>
<reference evidence="1 2" key="1">
    <citation type="submission" date="2024-01" db="EMBL/GenBank/DDBJ databases">
        <title>The diversity of rhizobia nodulating Mimosa spp. in eleven states of Brazil covering several biomes is determined by host plant, location, and edaphic factors.</title>
        <authorList>
            <person name="Rouws L."/>
            <person name="Barauna A."/>
            <person name="Beukes C."/>
            <person name="De Faria S.M."/>
            <person name="Gross E."/>
            <person name="Dos Reis Junior F.B."/>
            <person name="Simon M."/>
            <person name="Maluk M."/>
            <person name="Odee D.W."/>
            <person name="Kenicer G."/>
            <person name="Young J.P.W."/>
            <person name="Reis V.M."/>
            <person name="Zilli J."/>
            <person name="James E.K."/>
        </authorList>
    </citation>
    <scope>NUCLEOTIDE SEQUENCE [LARGE SCALE GENOMIC DNA]</scope>
    <source>
        <strain evidence="1 2">JPY167</strain>
    </source>
</reference>
<evidence type="ECO:0000313" key="2">
    <source>
        <dbReference type="Proteomes" id="UP001489897"/>
    </source>
</evidence>
<keyword evidence="2" id="KW-1185">Reference proteome</keyword>
<organism evidence="1 2">
    <name type="scientific">Paraburkholderia ferrariae</name>
    <dbReference type="NCBI Taxonomy" id="386056"/>
    <lineage>
        <taxon>Bacteria</taxon>
        <taxon>Pseudomonadati</taxon>
        <taxon>Pseudomonadota</taxon>
        <taxon>Betaproteobacteria</taxon>
        <taxon>Burkholderiales</taxon>
        <taxon>Burkholderiaceae</taxon>
        <taxon>Paraburkholderia</taxon>
    </lineage>
</organism>
<dbReference type="Proteomes" id="UP001489897">
    <property type="component" value="Unassembled WGS sequence"/>
</dbReference>
<dbReference type="EMBL" id="JAYMRV010000001">
    <property type="protein sequence ID" value="MEM5419648.1"/>
    <property type="molecule type" value="Genomic_DNA"/>
</dbReference>
<accession>A0ABU9RJE1</accession>
<sequence>MFEVLMMSEIKKAMIDVRQRIKELERRRSELWATAGGCAAAARTYEQFLAGERRPARMTLLAAADEGVDLMARYRELYAERSASAAIAKAQAQCLTVEIYALRATVGMGTREVRR</sequence>
<protein>
    <submittedName>
        <fullName evidence="1">Uncharacterized protein</fullName>
    </submittedName>
</protein>
<proteinExistence type="predicted"/>
<name>A0ABU9RJE1_9BURK</name>